<proteinExistence type="predicted"/>
<protein>
    <submittedName>
        <fullName evidence="2">Uncharacterized protein</fullName>
    </submittedName>
</protein>
<reference evidence="2 3" key="1">
    <citation type="submission" date="2017-10" db="EMBL/GenBank/DDBJ databases">
        <title>Comparative genomics in systemic dimorphic fungi from Ajellomycetaceae.</title>
        <authorList>
            <person name="Munoz J.F."/>
            <person name="Mcewen J.G."/>
            <person name="Clay O.K."/>
            <person name="Cuomo C.A."/>
        </authorList>
    </citation>
    <scope>NUCLEOTIDE SEQUENCE [LARGE SCALE GENOMIC DNA]</scope>
    <source>
        <strain evidence="2 3">UAMH7299</strain>
    </source>
</reference>
<evidence type="ECO:0000313" key="3">
    <source>
        <dbReference type="Proteomes" id="UP000224634"/>
    </source>
</evidence>
<keyword evidence="3" id="KW-1185">Reference proteome</keyword>
<evidence type="ECO:0000256" key="1">
    <source>
        <dbReference type="SAM" id="Phobius"/>
    </source>
</evidence>
<dbReference type="OrthoDB" id="426718at2759"/>
<keyword evidence="1" id="KW-0812">Transmembrane</keyword>
<comment type="caution">
    <text evidence="2">The sequence shown here is derived from an EMBL/GenBank/DDBJ whole genome shotgun (WGS) entry which is preliminary data.</text>
</comment>
<name>A0A2B7XB78_POLH7</name>
<dbReference type="PANTHER" id="PTHR37490:SF3">
    <property type="entry name" value="DUF3431 DOMAIN CONTAINING PROTEIN"/>
    <property type="match status" value="1"/>
</dbReference>
<dbReference type="Proteomes" id="UP000224634">
    <property type="component" value="Unassembled WGS sequence"/>
</dbReference>
<dbReference type="Pfam" id="PF11913">
    <property type="entry name" value="DUF3431"/>
    <property type="match status" value="1"/>
</dbReference>
<dbReference type="InterPro" id="IPR021838">
    <property type="entry name" value="DUF3431"/>
</dbReference>
<feature type="transmembrane region" description="Helical" evidence="1">
    <location>
        <begin position="12"/>
        <end position="31"/>
    </location>
</feature>
<gene>
    <name evidence="2" type="ORF">AJ80_08204</name>
</gene>
<organism evidence="2 3">
    <name type="scientific">Polytolypa hystricis (strain UAMH7299)</name>
    <dbReference type="NCBI Taxonomy" id="1447883"/>
    <lineage>
        <taxon>Eukaryota</taxon>
        <taxon>Fungi</taxon>
        <taxon>Dikarya</taxon>
        <taxon>Ascomycota</taxon>
        <taxon>Pezizomycotina</taxon>
        <taxon>Eurotiomycetes</taxon>
        <taxon>Eurotiomycetidae</taxon>
        <taxon>Onygenales</taxon>
        <taxon>Onygenales incertae sedis</taxon>
        <taxon>Polytolypa</taxon>
    </lineage>
</organism>
<dbReference type="AlphaFoldDB" id="A0A2B7XB78"/>
<sequence>MASFRRTKSRSFMVFIVLSVILYYICVKGIFSTISSRRDDITSNPTKVIVAASLKDDDTSWIRKELSDWEAKIYVVDSPEAKYTVPLNKGRESMVYLTYIIDHYDSLPDVIVFIHSQRYQWHNDDPLYDNVPIIRSLRLPFVTKTGYAPLRCTWVPGCPSELHPLNPTDEGRETRKLTERAYAAAFSELLPDIPVPEAVGAPCSSQIAVSRETVWRRPKSSYERMQKWLIETELSDKISGRVMEYTWHIIMQMPTVYCPPAGQCYCMTFGLCDLKCTAARWVEENTDGRSQDGTSE</sequence>
<accession>A0A2B7XB78</accession>
<dbReference type="PANTHER" id="PTHR37490">
    <property type="entry name" value="EXPRESSED PROTEIN"/>
    <property type="match status" value="1"/>
</dbReference>
<keyword evidence="1" id="KW-1133">Transmembrane helix</keyword>
<keyword evidence="1" id="KW-0472">Membrane</keyword>
<evidence type="ECO:0000313" key="2">
    <source>
        <dbReference type="EMBL" id="PGH06235.1"/>
    </source>
</evidence>
<dbReference type="EMBL" id="PDNA01000180">
    <property type="protein sequence ID" value="PGH06235.1"/>
    <property type="molecule type" value="Genomic_DNA"/>
</dbReference>